<dbReference type="InterPro" id="IPR039422">
    <property type="entry name" value="MarR/SlyA-like"/>
</dbReference>
<dbReference type="PANTHER" id="PTHR33164">
    <property type="entry name" value="TRANSCRIPTIONAL REGULATOR, MARR FAMILY"/>
    <property type="match status" value="1"/>
</dbReference>
<dbReference type="SUPFAM" id="SSF46785">
    <property type="entry name" value="Winged helix' DNA-binding domain"/>
    <property type="match status" value="1"/>
</dbReference>
<dbReference type="PROSITE" id="PS50995">
    <property type="entry name" value="HTH_MARR_2"/>
    <property type="match status" value="1"/>
</dbReference>
<evidence type="ECO:0000256" key="1">
    <source>
        <dbReference type="ARBA" id="ARBA00023015"/>
    </source>
</evidence>
<dbReference type="InterPro" id="IPR036388">
    <property type="entry name" value="WH-like_DNA-bd_sf"/>
</dbReference>
<dbReference type="InterPro" id="IPR036390">
    <property type="entry name" value="WH_DNA-bd_sf"/>
</dbReference>
<sequence>MTRFAGGPADSPGFLLWRTTLRWQRSVADALGPLGLTHVQFVLLACAWWLNRQGQQPNQVTIAAQAATDVKMTSEVLRRLESRGLVERRPDTRDTRAKVIVVTDAGAALALRAFKVVEDADEAFFGDAPGPLMAELRRLAQFGVEATSDAAGGAGDVQRAGTDREAG</sequence>
<dbReference type="Proteomes" id="UP000198802">
    <property type="component" value="Unassembled WGS sequence"/>
</dbReference>
<organism evidence="5 6">
    <name type="scientific">Parafrankia irregularis</name>
    <dbReference type="NCBI Taxonomy" id="795642"/>
    <lineage>
        <taxon>Bacteria</taxon>
        <taxon>Bacillati</taxon>
        <taxon>Actinomycetota</taxon>
        <taxon>Actinomycetes</taxon>
        <taxon>Frankiales</taxon>
        <taxon>Frankiaceae</taxon>
        <taxon>Parafrankia</taxon>
    </lineage>
</organism>
<feature type="domain" description="HTH marR-type" evidence="4">
    <location>
        <begin position="1"/>
        <end position="148"/>
    </location>
</feature>
<keyword evidence="2 5" id="KW-0238">DNA-binding</keyword>
<dbReference type="GO" id="GO:0006950">
    <property type="term" value="P:response to stress"/>
    <property type="evidence" value="ECO:0007669"/>
    <property type="project" value="TreeGrafter"/>
</dbReference>
<dbReference type="GO" id="GO:0003677">
    <property type="term" value="F:DNA binding"/>
    <property type="evidence" value="ECO:0007669"/>
    <property type="project" value="UniProtKB-KW"/>
</dbReference>
<evidence type="ECO:0000256" key="3">
    <source>
        <dbReference type="ARBA" id="ARBA00023163"/>
    </source>
</evidence>
<dbReference type="AlphaFoldDB" id="A0A0S4QUE3"/>
<keyword evidence="6" id="KW-1185">Reference proteome</keyword>
<keyword evidence="3" id="KW-0804">Transcription</keyword>
<evidence type="ECO:0000313" key="5">
    <source>
        <dbReference type="EMBL" id="CUU59355.1"/>
    </source>
</evidence>
<reference evidence="6" key="1">
    <citation type="submission" date="2015-11" db="EMBL/GenBank/DDBJ databases">
        <authorList>
            <person name="Varghese N."/>
        </authorList>
    </citation>
    <scope>NUCLEOTIDE SEQUENCE [LARGE SCALE GENOMIC DNA]</scope>
    <source>
        <strain evidence="6">DSM 45899</strain>
    </source>
</reference>
<dbReference type="GO" id="GO:0003700">
    <property type="term" value="F:DNA-binding transcription factor activity"/>
    <property type="evidence" value="ECO:0007669"/>
    <property type="project" value="InterPro"/>
</dbReference>
<evidence type="ECO:0000259" key="4">
    <source>
        <dbReference type="PROSITE" id="PS50995"/>
    </source>
</evidence>
<gene>
    <name evidence="5" type="ORF">Ga0074812_12732</name>
</gene>
<evidence type="ECO:0000256" key="2">
    <source>
        <dbReference type="ARBA" id="ARBA00023125"/>
    </source>
</evidence>
<dbReference type="Pfam" id="PF01047">
    <property type="entry name" value="MarR"/>
    <property type="match status" value="1"/>
</dbReference>
<dbReference type="InterPro" id="IPR000835">
    <property type="entry name" value="HTH_MarR-typ"/>
</dbReference>
<protein>
    <submittedName>
        <fullName evidence="5">DNA-binding transcriptional regulator, MarR family</fullName>
    </submittedName>
</protein>
<dbReference type="PANTHER" id="PTHR33164:SF64">
    <property type="entry name" value="TRANSCRIPTIONAL REGULATOR SLYA"/>
    <property type="match status" value="1"/>
</dbReference>
<keyword evidence="1" id="KW-0805">Transcription regulation</keyword>
<dbReference type="Gene3D" id="1.10.10.10">
    <property type="entry name" value="Winged helix-like DNA-binding domain superfamily/Winged helix DNA-binding domain"/>
    <property type="match status" value="1"/>
</dbReference>
<accession>A0A0S4QUE3</accession>
<dbReference type="EMBL" id="FAOZ01000027">
    <property type="protein sequence ID" value="CUU59355.1"/>
    <property type="molecule type" value="Genomic_DNA"/>
</dbReference>
<evidence type="ECO:0000313" key="6">
    <source>
        <dbReference type="Proteomes" id="UP000198802"/>
    </source>
</evidence>
<proteinExistence type="predicted"/>
<name>A0A0S4QUE3_9ACTN</name>
<dbReference type="SMART" id="SM00347">
    <property type="entry name" value="HTH_MARR"/>
    <property type="match status" value="1"/>
</dbReference>
<dbReference type="RefSeq" id="WP_091283400.1">
    <property type="nucleotide sequence ID" value="NZ_FAOZ01000027.1"/>
</dbReference>